<name>A0A016UPM0_9BILA</name>
<gene>
    <name evidence="1" type="primary">Acey_s0033.g2650</name>
    <name evidence="1" type="ORF">Y032_0033g2650</name>
</gene>
<evidence type="ECO:0000313" key="2">
    <source>
        <dbReference type="Proteomes" id="UP000024635"/>
    </source>
</evidence>
<reference evidence="2" key="1">
    <citation type="journal article" date="2015" name="Nat. Genet.">
        <title>The genome and transcriptome of the zoonotic hookworm Ancylostoma ceylanicum identify infection-specific gene families.</title>
        <authorList>
            <person name="Schwarz E.M."/>
            <person name="Hu Y."/>
            <person name="Antoshechkin I."/>
            <person name="Miller M.M."/>
            <person name="Sternberg P.W."/>
            <person name="Aroian R.V."/>
        </authorList>
    </citation>
    <scope>NUCLEOTIDE SEQUENCE</scope>
    <source>
        <strain evidence="2">HY135</strain>
    </source>
</reference>
<dbReference type="EMBL" id="JARK01001369">
    <property type="protein sequence ID" value="EYC16423.1"/>
    <property type="molecule type" value="Genomic_DNA"/>
</dbReference>
<proteinExistence type="predicted"/>
<accession>A0A016UPM0</accession>
<evidence type="ECO:0000313" key="1">
    <source>
        <dbReference type="EMBL" id="EYC16423.1"/>
    </source>
</evidence>
<organism evidence="1 2">
    <name type="scientific">Ancylostoma ceylanicum</name>
    <dbReference type="NCBI Taxonomy" id="53326"/>
    <lineage>
        <taxon>Eukaryota</taxon>
        <taxon>Metazoa</taxon>
        <taxon>Ecdysozoa</taxon>
        <taxon>Nematoda</taxon>
        <taxon>Chromadorea</taxon>
        <taxon>Rhabditida</taxon>
        <taxon>Rhabditina</taxon>
        <taxon>Rhabditomorpha</taxon>
        <taxon>Strongyloidea</taxon>
        <taxon>Ancylostomatidae</taxon>
        <taxon>Ancylostomatinae</taxon>
        <taxon>Ancylostoma</taxon>
    </lineage>
</organism>
<dbReference type="Proteomes" id="UP000024635">
    <property type="component" value="Unassembled WGS sequence"/>
</dbReference>
<comment type="caution">
    <text evidence="1">The sequence shown here is derived from an EMBL/GenBank/DDBJ whole genome shotgun (WGS) entry which is preliminary data.</text>
</comment>
<dbReference type="AlphaFoldDB" id="A0A016UPM0"/>
<protein>
    <submittedName>
        <fullName evidence="1">Uncharacterized protein</fullName>
    </submittedName>
</protein>
<keyword evidence="2" id="KW-1185">Reference proteome</keyword>
<sequence length="79" mass="8784">MENISSFLGVIWNYMNMWFSEGRKNTHYSSVISEEDMAVPSKMCLAEPICHRGNAEPVPNVFVADVVVASNSGHPAVFH</sequence>